<evidence type="ECO:0000313" key="5">
    <source>
        <dbReference type="Proteomes" id="UP000234433"/>
    </source>
</evidence>
<keyword evidence="2 4" id="KW-0560">Oxidoreductase</keyword>
<sequence>MISTTSRVAIVTGGSGGIGRISAERLAADGAAVIVHYAGNKERADNTVAAIVSAGGRAIALGGDVADEQDMSKVFDAAEAEFGGVDVLVHTAGIMPLSPIVDLDLEVFDRVQRTNVRGTFVVDQLAAQRLREGGAIINFSTSVTRLQIPGYGAYAASKGAVEAITLILARELRGRNITVNAVSPGPTATPLFFEGKSQEQIDGVAAMNPMGRLGAPEDISEMVSFLAGPARWVNGQVLHVNGGAA</sequence>
<dbReference type="PANTHER" id="PTHR48107">
    <property type="entry name" value="NADPH-DEPENDENT ALDEHYDE REDUCTASE-LIKE PROTEIN, CHLOROPLASTIC-RELATED"/>
    <property type="match status" value="1"/>
</dbReference>
<dbReference type="OrthoDB" id="7064009at2"/>
<dbReference type="PRINTS" id="PR00081">
    <property type="entry name" value="GDHRDH"/>
</dbReference>
<evidence type="ECO:0000256" key="2">
    <source>
        <dbReference type="ARBA" id="ARBA00023002"/>
    </source>
</evidence>
<dbReference type="PRINTS" id="PR00080">
    <property type="entry name" value="SDRFAMILY"/>
</dbReference>
<organism evidence="4 5">
    <name type="scientific">Brevibacterium antiquum CNRZ 918</name>
    <dbReference type="NCBI Taxonomy" id="1255637"/>
    <lineage>
        <taxon>Bacteria</taxon>
        <taxon>Bacillati</taxon>
        <taxon>Actinomycetota</taxon>
        <taxon>Actinomycetes</taxon>
        <taxon>Micrococcales</taxon>
        <taxon>Brevibacteriaceae</taxon>
        <taxon>Brevibacterium</taxon>
    </lineage>
</organism>
<feature type="domain" description="Ketoreductase" evidence="3">
    <location>
        <begin position="7"/>
        <end position="185"/>
    </location>
</feature>
<dbReference type="GO" id="GO:0004316">
    <property type="term" value="F:3-oxoacyl-[acyl-carrier-protein] reductase (NADPH) activity"/>
    <property type="evidence" value="ECO:0007669"/>
    <property type="project" value="UniProtKB-EC"/>
</dbReference>
<dbReference type="AlphaFoldDB" id="A0A2H1I6W6"/>
<protein>
    <submittedName>
        <fullName evidence="4">3-oxoacyl-[acyl-carrier protein] reductase</fullName>
        <ecNumber evidence="4">1.1.1.100</ecNumber>
    </submittedName>
</protein>
<evidence type="ECO:0000259" key="3">
    <source>
        <dbReference type="SMART" id="SM00822"/>
    </source>
</evidence>
<dbReference type="InterPro" id="IPR002347">
    <property type="entry name" value="SDR_fam"/>
</dbReference>
<dbReference type="FunFam" id="3.40.50.720:FF:000084">
    <property type="entry name" value="Short-chain dehydrogenase reductase"/>
    <property type="match status" value="1"/>
</dbReference>
<dbReference type="RefSeq" id="WP_101618905.1">
    <property type="nucleotide sequence ID" value="NZ_FXZD01000002.1"/>
</dbReference>
<dbReference type="SMART" id="SM00822">
    <property type="entry name" value="PKS_KR"/>
    <property type="match status" value="1"/>
</dbReference>
<dbReference type="PANTHER" id="PTHR48107:SF7">
    <property type="entry name" value="RE15974P"/>
    <property type="match status" value="1"/>
</dbReference>
<gene>
    <name evidence="4" type="ORF">BANT918_00618</name>
</gene>
<dbReference type="InterPro" id="IPR057326">
    <property type="entry name" value="KR_dom"/>
</dbReference>
<dbReference type="SUPFAM" id="SSF51735">
    <property type="entry name" value="NAD(P)-binding Rossmann-fold domains"/>
    <property type="match status" value="1"/>
</dbReference>
<proteinExistence type="inferred from homology"/>
<comment type="similarity">
    <text evidence="1">Belongs to the short-chain dehydrogenases/reductases (SDR) family.</text>
</comment>
<evidence type="ECO:0000313" key="4">
    <source>
        <dbReference type="EMBL" id="SMX70880.1"/>
    </source>
</evidence>
<dbReference type="InterPro" id="IPR036291">
    <property type="entry name" value="NAD(P)-bd_dom_sf"/>
</dbReference>
<dbReference type="Pfam" id="PF13561">
    <property type="entry name" value="adh_short_C2"/>
    <property type="match status" value="1"/>
</dbReference>
<dbReference type="Proteomes" id="UP000234433">
    <property type="component" value="Unassembled WGS sequence"/>
</dbReference>
<reference evidence="4 5" key="1">
    <citation type="submission" date="2017-03" db="EMBL/GenBank/DDBJ databases">
        <authorList>
            <person name="Afonso C.L."/>
            <person name="Miller P.J."/>
            <person name="Scott M.A."/>
            <person name="Spackman E."/>
            <person name="Goraichik I."/>
            <person name="Dimitrov K.M."/>
            <person name="Suarez D.L."/>
            <person name="Swayne D.E."/>
        </authorList>
    </citation>
    <scope>NUCLEOTIDE SEQUENCE [LARGE SCALE GENOMIC DNA]</scope>
    <source>
        <strain evidence="4 5">CNRZ 918</strain>
    </source>
</reference>
<name>A0A2H1I6W6_9MICO</name>
<accession>A0A2H1I6W6</accession>
<dbReference type="EC" id="1.1.1.100" evidence="4"/>
<dbReference type="EMBL" id="FXZD01000002">
    <property type="protein sequence ID" value="SMX70880.1"/>
    <property type="molecule type" value="Genomic_DNA"/>
</dbReference>
<evidence type="ECO:0000256" key="1">
    <source>
        <dbReference type="ARBA" id="ARBA00006484"/>
    </source>
</evidence>
<dbReference type="Gene3D" id="3.40.50.720">
    <property type="entry name" value="NAD(P)-binding Rossmann-like Domain"/>
    <property type="match status" value="1"/>
</dbReference>